<protein>
    <submittedName>
        <fullName evidence="3">Uncharacterized protein</fullName>
    </submittedName>
</protein>
<feature type="transmembrane region" description="Helical" evidence="2">
    <location>
        <begin position="283"/>
        <end position="306"/>
    </location>
</feature>
<reference evidence="3 4" key="1">
    <citation type="submission" date="2012-05" db="EMBL/GenBank/DDBJ databases">
        <authorList>
            <person name="Hilton J."/>
        </authorList>
    </citation>
    <scope>NUCLEOTIDE SEQUENCE [LARGE SCALE GENOMIC DNA]</scope>
    <source>
        <strain evidence="3 4">HH01</strain>
    </source>
</reference>
<name>M1X1K1_9NOST</name>
<keyword evidence="2" id="KW-0812">Transmembrane</keyword>
<reference evidence="4" key="2">
    <citation type="submission" date="2016-01" db="EMBL/GenBank/DDBJ databases">
        <title>Diatom-associated endosymboitic cyanobacterium lacks core nitrogen metabolism enzymes.</title>
        <authorList>
            <person name="Hilton J.A."/>
            <person name="Foster R.A."/>
            <person name="Tripp H.J."/>
            <person name="Carter B.J."/>
            <person name="Zehr J.P."/>
            <person name="Villareal T.A."/>
        </authorList>
    </citation>
    <scope>NUCLEOTIDE SEQUENCE [LARGE SCALE GENOMIC DNA]</scope>
    <source>
        <strain evidence="4">HH01</strain>
    </source>
</reference>
<dbReference type="AlphaFoldDB" id="M1X1K1"/>
<sequence>MLTQYHRITPYIFTRLGRVIAMNRLPEFQGRLFIITQYIKIITCITIIINNRYKNLFQSFSLSVNVIQSIIIFSFMSLLLSGCVKYDVNLTFNHSNSGEFLQHIHLGERITSFGGETFYGWFNSIERSANKLEGKVNRISREEIIIRIPFSNGKELQNKFNSFFSSKSNPISQTNQNNTDSETKPSEIPPLKSILNLKQNNFILIERNHLVYNLDLRSLTPISSRDSISSNIQPILNLEFSLKVPWGINSIAIMEDSLRPDRIGNRLVWCLQTGRINHIEVAFWLPNFLGIGSLFIIFLVLGGIYLRYYYMTPPKIEISFKNPIT</sequence>
<keyword evidence="4" id="KW-1185">Reference proteome</keyword>
<evidence type="ECO:0000256" key="1">
    <source>
        <dbReference type="SAM" id="MobiDB-lite"/>
    </source>
</evidence>
<feature type="region of interest" description="Disordered" evidence="1">
    <location>
        <begin position="167"/>
        <end position="187"/>
    </location>
</feature>
<evidence type="ECO:0000313" key="3">
    <source>
        <dbReference type="EMBL" id="CCH68258.1"/>
    </source>
</evidence>
<proteinExistence type="predicted"/>
<dbReference type="STRING" id="1165094.RINTHH_21030"/>
<comment type="caution">
    <text evidence="3">The sequence shown here is derived from an EMBL/GenBank/DDBJ whole genome shotgun (WGS) entry which is preliminary data.</text>
</comment>
<feature type="transmembrane region" description="Helical" evidence="2">
    <location>
        <begin position="32"/>
        <end position="50"/>
    </location>
</feature>
<dbReference type="InterPro" id="IPR021499">
    <property type="entry name" value="DUF3153"/>
</dbReference>
<evidence type="ECO:0000313" key="4">
    <source>
        <dbReference type="Proteomes" id="UP000053051"/>
    </source>
</evidence>
<feature type="transmembrane region" description="Helical" evidence="2">
    <location>
        <begin position="62"/>
        <end position="80"/>
    </location>
</feature>
<dbReference type="EMBL" id="CAIY01000085">
    <property type="protein sequence ID" value="CCH68258.1"/>
    <property type="molecule type" value="Genomic_DNA"/>
</dbReference>
<dbReference type="Pfam" id="PF11353">
    <property type="entry name" value="DUF3153"/>
    <property type="match status" value="1"/>
</dbReference>
<gene>
    <name evidence="3" type="ORF">RINTHH_21030</name>
</gene>
<keyword evidence="2" id="KW-0472">Membrane</keyword>
<feature type="compositionally biased region" description="Polar residues" evidence="1">
    <location>
        <begin position="170"/>
        <end position="180"/>
    </location>
</feature>
<evidence type="ECO:0000256" key="2">
    <source>
        <dbReference type="SAM" id="Phobius"/>
    </source>
</evidence>
<accession>M1X1K1</accession>
<dbReference type="Proteomes" id="UP000053051">
    <property type="component" value="Unassembled WGS sequence"/>
</dbReference>
<organism evidence="3 4">
    <name type="scientific">Richelia intracellularis HH01</name>
    <dbReference type="NCBI Taxonomy" id="1165094"/>
    <lineage>
        <taxon>Bacteria</taxon>
        <taxon>Bacillati</taxon>
        <taxon>Cyanobacteriota</taxon>
        <taxon>Cyanophyceae</taxon>
        <taxon>Nostocales</taxon>
        <taxon>Nostocaceae</taxon>
        <taxon>Richelia</taxon>
    </lineage>
</organism>
<keyword evidence="2" id="KW-1133">Transmembrane helix</keyword>